<feature type="chain" id="PRO_5025593789" description="GLPGLI family protein" evidence="1">
    <location>
        <begin position="26"/>
        <end position="118"/>
    </location>
</feature>
<evidence type="ECO:0000256" key="1">
    <source>
        <dbReference type="SAM" id="SignalP"/>
    </source>
</evidence>
<proteinExistence type="predicted"/>
<sequence length="118" mass="13534">MKNTVKRIATGTFIALLLMVGNVKATELKVANSFNIETETTLQMENWMTNQNIWNTNATNMVELIVETESSMAIENWMTNPEVWNSTNSVVEEVETGMEIENWMINDKIWNTVSNENE</sequence>
<evidence type="ECO:0008006" key="4">
    <source>
        <dbReference type="Google" id="ProtNLM"/>
    </source>
</evidence>
<keyword evidence="3" id="KW-1185">Reference proteome</keyword>
<keyword evidence="1" id="KW-0732">Signal</keyword>
<accession>A0A6C0R947</accession>
<dbReference type="EMBL" id="CP048409">
    <property type="protein sequence ID" value="QIA06462.1"/>
    <property type="molecule type" value="Genomic_DNA"/>
</dbReference>
<evidence type="ECO:0000313" key="3">
    <source>
        <dbReference type="Proteomes" id="UP000474630"/>
    </source>
</evidence>
<gene>
    <name evidence="2" type="ORF">G0Q07_01375</name>
</gene>
<dbReference type="AlphaFoldDB" id="A0A6C0R947"/>
<dbReference type="KEGG" id="drc:G0Q07_01375"/>
<reference evidence="2 3" key="1">
    <citation type="submission" date="2020-02" db="EMBL/GenBank/DDBJ databases">
        <title>Genome sequencing for Draconibacterium sp. strain M1.</title>
        <authorList>
            <person name="Park S.-J."/>
        </authorList>
    </citation>
    <scope>NUCLEOTIDE SEQUENCE [LARGE SCALE GENOMIC DNA]</scope>
    <source>
        <strain evidence="2 3">M1</strain>
    </source>
</reference>
<feature type="signal peptide" evidence="1">
    <location>
        <begin position="1"/>
        <end position="25"/>
    </location>
</feature>
<name>A0A6C0R947_9BACT</name>
<dbReference type="Proteomes" id="UP000474630">
    <property type="component" value="Chromosome"/>
</dbReference>
<protein>
    <recommendedName>
        <fullName evidence="4">GLPGLI family protein</fullName>
    </recommendedName>
</protein>
<organism evidence="2 3">
    <name type="scientific">Draconibacterium halophilum</name>
    <dbReference type="NCBI Taxonomy" id="2706887"/>
    <lineage>
        <taxon>Bacteria</taxon>
        <taxon>Pseudomonadati</taxon>
        <taxon>Bacteroidota</taxon>
        <taxon>Bacteroidia</taxon>
        <taxon>Marinilabiliales</taxon>
        <taxon>Prolixibacteraceae</taxon>
        <taxon>Draconibacterium</taxon>
    </lineage>
</organism>
<dbReference type="RefSeq" id="WP_163344395.1">
    <property type="nucleotide sequence ID" value="NZ_CP048409.1"/>
</dbReference>
<evidence type="ECO:0000313" key="2">
    <source>
        <dbReference type="EMBL" id="QIA06462.1"/>
    </source>
</evidence>